<dbReference type="Pfam" id="PF01182">
    <property type="entry name" value="Glucosamine_iso"/>
    <property type="match status" value="1"/>
</dbReference>
<dbReference type="AlphaFoldDB" id="A0A834U203"/>
<comment type="caution">
    <text evidence="4">The sequence shown here is derived from an EMBL/GenBank/DDBJ whole genome shotgun (WGS) entry which is preliminary data.</text>
</comment>
<proteinExistence type="inferred from homology"/>
<gene>
    <name evidence="4" type="ORF">G2W53_013103</name>
</gene>
<keyword evidence="5" id="KW-1185">Reference proteome</keyword>
<protein>
    <submittedName>
        <fullName evidence="4">Putative 6-phosphogluconolactonase 4, chloroplastic</fullName>
    </submittedName>
</protein>
<accession>A0A834U203</accession>
<dbReference type="UniPathway" id="UPA00115"/>
<sequence length="339" mass="37178">MATSSPSSLISHTLHSSLCSNSRQYKSSSPQHALSFPTTTTSLILSSIGHKSLCPSPLRYNNKVGVCGINPKRLVGRVKASKDEEGTNKNIAVLNKDHLAVSLAKYVADLSNQFIHNRKCFTLVLSAHSVKKLVEPPYINSVEWSKWHIFWVDERVVPKTHVDSNYKLAYDRFLSKVPIPAGNINTIDDSLPADVYETTLRRLVSSNVIASSSSSNNNNNNNGLPKFDLILLDMGPDGEVGSLFPGHPALNDNKHWITFLNNAPDPPRHRITMTLPLINACSNLAMVVTGAGKANAVHSAVMGKGKLSDEKLPVQLVKPLQGEMKWFLDKGAASKLYNY</sequence>
<evidence type="ECO:0000259" key="3">
    <source>
        <dbReference type="Pfam" id="PF01182"/>
    </source>
</evidence>
<comment type="pathway">
    <text evidence="1">Carbohydrate degradation; pentose phosphate pathway.</text>
</comment>
<dbReference type="InterPro" id="IPR006148">
    <property type="entry name" value="Glc/Gal-6P_isomerase"/>
</dbReference>
<dbReference type="CDD" id="cd01400">
    <property type="entry name" value="6PGL"/>
    <property type="match status" value="1"/>
</dbReference>
<dbReference type="Gene3D" id="3.40.50.1360">
    <property type="match status" value="1"/>
</dbReference>
<organism evidence="4 5">
    <name type="scientific">Senna tora</name>
    <dbReference type="NCBI Taxonomy" id="362788"/>
    <lineage>
        <taxon>Eukaryota</taxon>
        <taxon>Viridiplantae</taxon>
        <taxon>Streptophyta</taxon>
        <taxon>Embryophyta</taxon>
        <taxon>Tracheophyta</taxon>
        <taxon>Spermatophyta</taxon>
        <taxon>Magnoliopsida</taxon>
        <taxon>eudicotyledons</taxon>
        <taxon>Gunneridae</taxon>
        <taxon>Pentapetalae</taxon>
        <taxon>rosids</taxon>
        <taxon>fabids</taxon>
        <taxon>Fabales</taxon>
        <taxon>Fabaceae</taxon>
        <taxon>Caesalpinioideae</taxon>
        <taxon>Cassia clade</taxon>
        <taxon>Senna</taxon>
    </lineage>
</organism>
<comment type="similarity">
    <text evidence="2">Belongs to the glucosamine/galactosamine-6-phosphate isomerase family. 6-phosphogluconolactonase subfamily.</text>
</comment>
<dbReference type="SUPFAM" id="SSF100950">
    <property type="entry name" value="NagB/RpiA/CoA transferase-like"/>
    <property type="match status" value="1"/>
</dbReference>
<dbReference type="PANTHER" id="PTHR11054:SF10">
    <property type="entry name" value="6-PHOSPHOGLUCONOLACTONASE-RELATED"/>
    <property type="match status" value="1"/>
</dbReference>
<dbReference type="GO" id="GO:0005975">
    <property type="term" value="P:carbohydrate metabolic process"/>
    <property type="evidence" value="ECO:0007669"/>
    <property type="project" value="InterPro"/>
</dbReference>
<dbReference type="InterPro" id="IPR005900">
    <property type="entry name" value="6-phosphogluconolactonase_DevB"/>
</dbReference>
<evidence type="ECO:0000313" key="4">
    <source>
        <dbReference type="EMBL" id="KAF7830770.1"/>
    </source>
</evidence>
<dbReference type="NCBIfam" id="TIGR01198">
    <property type="entry name" value="pgl"/>
    <property type="match status" value="1"/>
</dbReference>
<dbReference type="InterPro" id="IPR037171">
    <property type="entry name" value="NagB/RpiA_transferase-like"/>
</dbReference>
<evidence type="ECO:0000313" key="5">
    <source>
        <dbReference type="Proteomes" id="UP000634136"/>
    </source>
</evidence>
<reference evidence="4" key="1">
    <citation type="submission" date="2020-09" db="EMBL/GenBank/DDBJ databases">
        <title>Genome-Enabled Discovery of Anthraquinone Biosynthesis in Senna tora.</title>
        <authorList>
            <person name="Kang S.-H."/>
            <person name="Pandey R.P."/>
            <person name="Lee C.-M."/>
            <person name="Sim J.-S."/>
            <person name="Jeong J.-T."/>
            <person name="Choi B.-S."/>
            <person name="Jung M."/>
            <person name="Ginzburg D."/>
            <person name="Zhao K."/>
            <person name="Won S.Y."/>
            <person name="Oh T.-J."/>
            <person name="Yu Y."/>
            <person name="Kim N.-H."/>
            <person name="Lee O.R."/>
            <person name="Lee T.-H."/>
            <person name="Bashyal P."/>
            <person name="Kim T.-S."/>
            <person name="Lee W.-H."/>
            <person name="Kawkins C."/>
            <person name="Kim C.-K."/>
            <person name="Kim J.S."/>
            <person name="Ahn B.O."/>
            <person name="Rhee S.Y."/>
            <person name="Sohng J.K."/>
        </authorList>
    </citation>
    <scope>NUCLEOTIDE SEQUENCE</scope>
    <source>
        <tissue evidence="4">Leaf</tissue>
    </source>
</reference>
<feature type="domain" description="Glucosamine/galactosamine-6-phosphate isomerase" evidence="3">
    <location>
        <begin position="95"/>
        <end position="326"/>
    </location>
</feature>
<dbReference type="InterPro" id="IPR039104">
    <property type="entry name" value="6PGL"/>
</dbReference>
<dbReference type="Proteomes" id="UP000634136">
    <property type="component" value="Unassembled WGS sequence"/>
</dbReference>
<dbReference type="PANTHER" id="PTHR11054">
    <property type="entry name" value="6-PHOSPHOGLUCONOLACTONASE"/>
    <property type="match status" value="1"/>
</dbReference>
<dbReference type="GO" id="GO:0017057">
    <property type="term" value="F:6-phosphogluconolactonase activity"/>
    <property type="evidence" value="ECO:0007669"/>
    <property type="project" value="InterPro"/>
</dbReference>
<evidence type="ECO:0000256" key="2">
    <source>
        <dbReference type="ARBA" id="ARBA00010662"/>
    </source>
</evidence>
<dbReference type="OrthoDB" id="432544at2759"/>
<evidence type="ECO:0000256" key="1">
    <source>
        <dbReference type="ARBA" id="ARBA00004959"/>
    </source>
</evidence>
<dbReference type="EMBL" id="JAAIUW010000005">
    <property type="protein sequence ID" value="KAF7830770.1"/>
    <property type="molecule type" value="Genomic_DNA"/>
</dbReference>
<dbReference type="GO" id="GO:0006098">
    <property type="term" value="P:pentose-phosphate shunt"/>
    <property type="evidence" value="ECO:0007669"/>
    <property type="project" value="UniProtKB-UniPathway"/>
</dbReference>
<name>A0A834U203_9FABA</name>